<comment type="caution">
    <text evidence="2">The sequence shown here is derived from an EMBL/GenBank/DDBJ whole genome shotgun (WGS) entry which is preliminary data.</text>
</comment>
<dbReference type="InterPro" id="IPR052917">
    <property type="entry name" value="Stress-Dev_Protein"/>
</dbReference>
<protein>
    <submittedName>
        <fullName evidence="2">General stress protein 26</fullName>
    </submittedName>
</protein>
<keyword evidence="3" id="KW-1185">Reference proteome</keyword>
<accession>A0A7W8FZR0</accession>
<reference evidence="2 3" key="1">
    <citation type="submission" date="2020-08" db="EMBL/GenBank/DDBJ databases">
        <title>Genomic Encyclopedia of Type Strains, Phase IV (KMG-IV): sequencing the most valuable type-strain genomes for metagenomic binning, comparative biology and taxonomic classification.</title>
        <authorList>
            <person name="Goeker M."/>
        </authorList>
    </citation>
    <scope>NUCLEOTIDE SEQUENCE [LARGE SCALE GENOMIC DNA]</scope>
    <source>
        <strain evidence="2 3">DSM 24163</strain>
    </source>
</reference>
<dbReference type="InterPro" id="IPR038725">
    <property type="entry name" value="YdaG_split_barrel_FMN-bd"/>
</dbReference>
<gene>
    <name evidence="2" type="ORF">HNQ52_001928</name>
</gene>
<dbReference type="InterPro" id="IPR012349">
    <property type="entry name" value="Split_barrel_FMN-bd"/>
</dbReference>
<dbReference type="SUPFAM" id="SSF50475">
    <property type="entry name" value="FMN-binding split barrel"/>
    <property type="match status" value="1"/>
</dbReference>
<dbReference type="AlphaFoldDB" id="A0A7W8FZR0"/>
<dbReference type="Gene3D" id="2.30.110.10">
    <property type="entry name" value="Electron Transport, Fmn-binding Protein, Chain A"/>
    <property type="match status" value="1"/>
</dbReference>
<evidence type="ECO:0000313" key="2">
    <source>
        <dbReference type="EMBL" id="MBB5208386.1"/>
    </source>
</evidence>
<evidence type="ECO:0000259" key="1">
    <source>
        <dbReference type="Pfam" id="PF16242"/>
    </source>
</evidence>
<feature type="domain" description="General stress protein FMN-binding split barrel" evidence="1">
    <location>
        <begin position="8"/>
        <end position="139"/>
    </location>
</feature>
<dbReference type="PANTHER" id="PTHR34818:SF1">
    <property type="entry name" value="PROTEIN BLI-3"/>
    <property type="match status" value="1"/>
</dbReference>
<name>A0A7W8FZR0_9GAMM</name>
<dbReference type="RefSeq" id="WP_183960920.1">
    <property type="nucleotide sequence ID" value="NZ_JACHHP010000003.1"/>
</dbReference>
<dbReference type="Proteomes" id="UP000521199">
    <property type="component" value="Unassembled WGS sequence"/>
</dbReference>
<evidence type="ECO:0000313" key="3">
    <source>
        <dbReference type="Proteomes" id="UP000521199"/>
    </source>
</evidence>
<dbReference type="PANTHER" id="PTHR34818">
    <property type="entry name" value="PROTEIN BLI-3"/>
    <property type="match status" value="1"/>
</dbReference>
<dbReference type="EMBL" id="JACHHP010000003">
    <property type="protein sequence ID" value="MBB5208386.1"/>
    <property type="molecule type" value="Genomic_DNA"/>
</dbReference>
<organism evidence="2 3">
    <name type="scientific">Chiayiivirga flava</name>
    <dbReference type="NCBI Taxonomy" id="659595"/>
    <lineage>
        <taxon>Bacteria</taxon>
        <taxon>Pseudomonadati</taxon>
        <taxon>Pseudomonadota</taxon>
        <taxon>Gammaproteobacteria</taxon>
        <taxon>Lysobacterales</taxon>
        <taxon>Lysobacteraceae</taxon>
        <taxon>Chiayiivirga</taxon>
    </lineage>
</organism>
<dbReference type="Pfam" id="PF16242">
    <property type="entry name" value="Pyrid_ox_like"/>
    <property type="match status" value="1"/>
</dbReference>
<proteinExistence type="predicted"/>
<sequence>MPTMTLHDLAKKMRDIDFTMLFTQTDGGAMAGRPMSNNGDVEYDGDSYFFTSEHTRMVRDIERTPQVTLSLQGKQGLLGKPPIFISVQGAASLLRDRASFQAHWNKDLERWFEQGVDTPGLVLIKVHATRIHYWDGEENGEVAVG</sequence>